<sequence length="76" mass="8315">MLNAIVSNDDNLSYGNSVSIHTGTDEAVTAVTGHGSEELRDLILDARRSPKDWRNFLEAFVSDPDITARVKDSGPR</sequence>
<comment type="caution">
    <text evidence="1">The sequence shown here is derived from an EMBL/GenBank/DDBJ whole genome shotgun (WGS) entry which is preliminary data.</text>
</comment>
<reference evidence="1 2" key="1">
    <citation type="submission" date="2015-12" db="EMBL/GenBank/DDBJ databases">
        <authorList>
            <person name="Shamseldin A."/>
            <person name="Moawad H."/>
            <person name="Abd El-Rahim W.M."/>
            <person name="Sadowsky M.J."/>
        </authorList>
    </citation>
    <scope>NUCLEOTIDE SEQUENCE [LARGE SCALE GENOMIC DNA]</scope>
    <source>
        <strain evidence="1 2">ZGT118</strain>
    </source>
</reference>
<dbReference type="EMBL" id="LQBQ01000003">
    <property type="protein sequence ID" value="KUJ85239.1"/>
    <property type="molecule type" value="Genomic_DNA"/>
</dbReference>
<proteinExistence type="predicted"/>
<dbReference type="Proteomes" id="UP000053791">
    <property type="component" value="Unassembled WGS sequence"/>
</dbReference>
<evidence type="ECO:0000313" key="2">
    <source>
        <dbReference type="Proteomes" id="UP000053791"/>
    </source>
</evidence>
<dbReference type="AlphaFoldDB" id="A0A0X3UBJ9"/>
<name>A0A0X3UBJ9_9RHOB</name>
<dbReference type="RefSeq" id="WP_068344905.1">
    <property type="nucleotide sequence ID" value="NZ_LQBQ01000003.1"/>
</dbReference>
<evidence type="ECO:0000313" key="1">
    <source>
        <dbReference type="EMBL" id="KUJ85239.1"/>
    </source>
</evidence>
<protein>
    <submittedName>
        <fullName evidence="1">Uncharacterized protein</fullName>
    </submittedName>
</protein>
<accession>A0A0X3UBJ9</accession>
<keyword evidence="2" id="KW-1185">Reference proteome</keyword>
<gene>
    <name evidence="1" type="ORF">AVO45_17190</name>
</gene>
<organism evidence="1 2">
    <name type="scientific">Ruegeria marisrubri</name>
    <dbReference type="NCBI Taxonomy" id="1685379"/>
    <lineage>
        <taxon>Bacteria</taxon>
        <taxon>Pseudomonadati</taxon>
        <taxon>Pseudomonadota</taxon>
        <taxon>Alphaproteobacteria</taxon>
        <taxon>Rhodobacterales</taxon>
        <taxon>Roseobacteraceae</taxon>
        <taxon>Ruegeria</taxon>
    </lineage>
</organism>